<evidence type="ECO:0000313" key="6">
    <source>
        <dbReference type="EMBL" id="CAG2194107.1"/>
    </source>
</evidence>
<protein>
    <recommendedName>
        <fullName evidence="5">Ig-like domain-containing protein</fullName>
    </recommendedName>
</protein>
<gene>
    <name evidence="6" type="ORF">MEDL_9179</name>
</gene>
<dbReference type="Gene3D" id="2.60.40.10">
    <property type="entry name" value="Immunoglobulins"/>
    <property type="match status" value="3"/>
</dbReference>
<evidence type="ECO:0000256" key="4">
    <source>
        <dbReference type="SAM" id="Phobius"/>
    </source>
</evidence>
<dbReference type="PROSITE" id="PS50835">
    <property type="entry name" value="IG_LIKE"/>
    <property type="match status" value="3"/>
</dbReference>
<accession>A0A8S3QDE5</accession>
<dbReference type="SUPFAM" id="SSF48726">
    <property type="entry name" value="Immunoglobulin"/>
    <property type="match status" value="2"/>
</dbReference>
<dbReference type="InterPro" id="IPR013162">
    <property type="entry name" value="CD80_C2-set"/>
</dbReference>
<dbReference type="CDD" id="cd00096">
    <property type="entry name" value="Ig"/>
    <property type="match status" value="1"/>
</dbReference>
<feature type="domain" description="Ig-like" evidence="5">
    <location>
        <begin position="231"/>
        <end position="320"/>
    </location>
</feature>
<keyword evidence="2 4" id="KW-0472">Membrane</keyword>
<dbReference type="SMART" id="SM00409">
    <property type="entry name" value="IG"/>
    <property type="match status" value="2"/>
</dbReference>
<dbReference type="InterPro" id="IPR013783">
    <property type="entry name" value="Ig-like_fold"/>
</dbReference>
<dbReference type="GO" id="GO:0016020">
    <property type="term" value="C:membrane"/>
    <property type="evidence" value="ECO:0007669"/>
    <property type="project" value="UniProtKB-SubCell"/>
</dbReference>
<evidence type="ECO:0000256" key="3">
    <source>
        <dbReference type="ARBA" id="ARBA00023157"/>
    </source>
</evidence>
<dbReference type="PANTHER" id="PTHR23278:SF32">
    <property type="entry name" value="NEUROMUSCULIN, ISOFORM E"/>
    <property type="match status" value="1"/>
</dbReference>
<reference evidence="6" key="1">
    <citation type="submission" date="2021-03" db="EMBL/GenBank/DDBJ databases">
        <authorList>
            <person name="Bekaert M."/>
        </authorList>
    </citation>
    <scope>NUCLEOTIDE SEQUENCE</scope>
</reference>
<evidence type="ECO:0000313" key="7">
    <source>
        <dbReference type="Proteomes" id="UP000683360"/>
    </source>
</evidence>
<keyword evidence="4" id="KW-0812">Transmembrane</keyword>
<dbReference type="SMART" id="SM00408">
    <property type="entry name" value="IGc2"/>
    <property type="match status" value="2"/>
</dbReference>
<feature type="transmembrane region" description="Helical" evidence="4">
    <location>
        <begin position="345"/>
        <end position="370"/>
    </location>
</feature>
<name>A0A8S3QDE5_MYTED</name>
<organism evidence="6 7">
    <name type="scientific">Mytilus edulis</name>
    <name type="common">Blue mussel</name>
    <dbReference type="NCBI Taxonomy" id="6550"/>
    <lineage>
        <taxon>Eukaryota</taxon>
        <taxon>Metazoa</taxon>
        <taxon>Spiralia</taxon>
        <taxon>Lophotrochozoa</taxon>
        <taxon>Mollusca</taxon>
        <taxon>Bivalvia</taxon>
        <taxon>Autobranchia</taxon>
        <taxon>Pteriomorphia</taxon>
        <taxon>Mytilida</taxon>
        <taxon>Mytiloidea</taxon>
        <taxon>Mytilidae</taxon>
        <taxon>Mytilinae</taxon>
        <taxon>Mytilus</taxon>
    </lineage>
</organism>
<dbReference type="InterPro" id="IPR007110">
    <property type="entry name" value="Ig-like_dom"/>
</dbReference>
<keyword evidence="3" id="KW-1015">Disulfide bond</keyword>
<comment type="caution">
    <text evidence="6">The sequence shown here is derived from an EMBL/GenBank/DDBJ whole genome shotgun (WGS) entry which is preliminary data.</text>
</comment>
<sequence>MWSEKLKPLQNNKQYDLRILMLLWFTTIYVCQFPGYPNITGSKLIVEGNSVTLTCTSSGAYPVPTVYWYRNVQLVDDTQTTTNCVTSNTYNFVADKSHNLAVFECQVDNNVLQNKLRTTWYFHVYTIPNQLTLNGSQTLSLGTTYQWACISTGGNPSPIMTLWIGNSQFSTGITQTSVLQSDKTYTVTSTLSWAPSVSNNGQTLYCDVKHQETRGYNMQTASLQLTVNDVPDVTITQPSQGSSGQAITIQCSYISNPKASHVKWSKGNQGITVDDYKYNGGSLSNPSLTIINLAASDQGSYRCSVVNSVGQGDSSYVTLSVDTSVSGPDAAVVVDDTSGLSSGEIVAIILAILFVLLSFLVVCCCCKGYCASLCGRKQEQVTQKSRT</sequence>
<dbReference type="Pfam" id="PF13927">
    <property type="entry name" value="Ig_3"/>
    <property type="match status" value="1"/>
</dbReference>
<keyword evidence="4" id="KW-1133">Transmembrane helix</keyword>
<dbReference type="EMBL" id="CAJPWZ010000470">
    <property type="protein sequence ID" value="CAG2194107.1"/>
    <property type="molecule type" value="Genomic_DNA"/>
</dbReference>
<evidence type="ECO:0000256" key="2">
    <source>
        <dbReference type="ARBA" id="ARBA00023136"/>
    </source>
</evidence>
<dbReference type="Pfam" id="PF08205">
    <property type="entry name" value="C2-set_2"/>
    <property type="match status" value="2"/>
</dbReference>
<dbReference type="AlphaFoldDB" id="A0A8S3QDE5"/>
<dbReference type="Proteomes" id="UP000683360">
    <property type="component" value="Unassembled WGS sequence"/>
</dbReference>
<dbReference type="InterPro" id="IPR003598">
    <property type="entry name" value="Ig_sub2"/>
</dbReference>
<keyword evidence="7" id="KW-1185">Reference proteome</keyword>
<feature type="domain" description="Ig-like" evidence="5">
    <location>
        <begin position="37"/>
        <end position="117"/>
    </location>
</feature>
<comment type="subcellular location">
    <subcellularLocation>
        <location evidence="1">Membrane</location>
        <topology evidence="1">Single-pass membrane protein</topology>
    </subcellularLocation>
</comment>
<dbReference type="InterPro" id="IPR036179">
    <property type="entry name" value="Ig-like_dom_sf"/>
</dbReference>
<evidence type="ECO:0000259" key="5">
    <source>
        <dbReference type="PROSITE" id="PS50835"/>
    </source>
</evidence>
<feature type="domain" description="Ig-like" evidence="5">
    <location>
        <begin position="128"/>
        <end position="226"/>
    </location>
</feature>
<dbReference type="InterPro" id="IPR003599">
    <property type="entry name" value="Ig_sub"/>
</dbReference>
<dbReference type="OrthoDB" id="6076994at2759"/>
<evidence type="ECO:0000256" key="1">
    <source>
        <dbReference type="ARBA" id="ARBA00004167"/>
    </source>
</evidence>
<dbReference type="PANTHER" id="PTHR23278">
    <property type="entry name" value="SIDESTEP PROTEIN"/>
    <property type="match status" value="1"/>
</dbReference>
<proteinExistence type="predicted"/>